<dbReference type="Gene3D" id="3.20.20.80">
    <property type="entry name" value="Glycosidases"/>
    <property type="match status" value="1"/>
</dbReference>
<dbReference type="InterPro" id="IPR011583">
    <property type="entry name" value="Chitinase_II/V-like_cat"/>
</dbReference>
<dbReference type="GO" id="GO:0008061">
    <property type="term" value="F:chitin binding"/>
    <property type="evidence" value="ECO:0007669"/>
    <property type="project" value="InterPro"/>
</dbReference>
<feature type="domain" description="GH18" evidence="1">
    <location>
        <begin position="5"/>
        <end position="311"/>
    </location>
</feature>
<comment type="caution">
    <text evidence="2">The sequence shown here is derived from an EMBL/GenBank/DDBJ whole genome shotgun (WGS) entry which is preliminary data.</text>
</comment>
<keyword evidence="2" id="KW-0378">Hydrolase</keyword>
<dbReference type="InterPro" id="IPR001223">
    <property type="entry name" value="Glyco_hydro18_cat"/>
</dbReference>
<dbReference type="SUPFAM" id="SSF51445">
    <property type="entry name" value="(Trans)glycosidases"/>
    <property type="match status" value="1"/>
</dbReference>
<dbReference type="Gene3D" id="3.10.50.10">
    <property type="match status" value="1"/>
</dbReference>
<evidence type="ECO:0000313" key="3">
    <source>
        <dbReference type="Proteomes" id="UP000013242"/>
    </source>
</evidence>
<proteinExistence type="predicted"/>
<evidence type="ECO:0000313" key="2">
    <source>
        <dbReference type="EMBL" id="EMT38652.1"/>
    </source>
</evidence>
<accession>M8DF39</accession>
<feature type="non-terminal residue" evidence="2">
    <location>
        <position position="1"/>
    </location>
</feature>
<dbReference type="GO" id="GO:0005975">
    <property type="term" value="P:carbohydrate metabolic process"/>
    <property type="evidence" value="ECO:0007669"/>
    <property type="project" value="InterPro"/>
</dbReference>
<dbReference type="InterPro" id="IPR017853">
    <property type="entry name" value="GH"/>
</dbReference>
<dbReference type="EMBL" id="AMYG01000041">
    <property type="protein sequence ID" value="EMT38652.1"/>
    <property type="molecule type" value="Genomic_DNA"/>
</dbReference>
<dbReference type="InterPro" id="IPR029070">
    <property type="entry name" value="Chitinase_insertion_sf"/>
</dbReference>
<dbReference type="HOGENOM" id="CLU_037415_2_0_9"/>
<dbReference type="Proteomes" id="UP000013242">
    <property type="component" value="Unassembled WGS sequence"/>
</dbReference>
<organism evidence="2 3">
    <name type="scientific">Thermoanaerobacter thermohydrosulfuricus WC1</name>
    <dbReference type="NCBI Taxonomy" id="1198630"/>
    <lineage>
        <taxon>Bacteria</taxon>
        <taxon>Bacillati</taxon>
        <taxon>Bacillota</taxon>
        <taxon>Clostridia</taxon>
        <taxon>Thermoanaerobacterales</taxon>
        <taxon>Thermoanaerobacteraceae</taxon>
        <taxon>Thermoanaerobacter</taxon>
    </lineage>
</organism>
<dbReference type="PATRIC" id="fig|1198630.3.peg.1833"/>
<keyword evidence="3" id="KW-1185">Reference proteome</keyword>
<name>M8DF39_THETY</name>
<dbReference type="PROSITE" id="PS51910">
    <property type="entry name" value="GH18_2"/>
    <property type="match status" value="1"/>
</dbReference>
<sequence length="311" mass="34977">GGVIMDNKWYFDIAPGAIDDLKAHAKDITTLIPFWYGVKEDGTLADMSSTDVKKIASDNNLPIYAIIHNYSDPKKSQLIHDLLSTSSLRNTLIASIRDVAVINNYPGINIDFEFVPPEDRENLNIFIRDLYTSLKAIGKIVTISVPAELADNPRHPFSGAFQYSFIAQYADEVYILAYDEHFSQPGPIASIGFVANVLNYATTVIPPQKIWLGMAVYGYDWTQGVNYPRTLTYQQAITLAKNLGINILYDETAQESTYTYVLDGKVHTVWFEDSKSFSAKLSLVDSYKLSGIAVWRLDQEDPNIWNILRGR</sequence>
<dbReference type="Pfam" id="PF00704">
    <property type="entry name" value="Glyco_hydro_18"/>
    <property type="match status" value="1"/>
</dbReference>
<reference evidence="2 3" key="1">
    <citation type="journal article" date="2013" name="PLoS ONE">
        <title>Genomic Evaluation of Thermoanaerobacter spp. for the Construction of Designer Co-Cultures to Improve Lignocellulosic Biofuel Production.</title>
        <authorList>
            <person name="Verbeke T.J."/>
            <person name="Zhang X."/>
            <person name="Henrissat B."/>
            <person name="Spicer V."/>
            <person name="Rydzak T."/>
            <person name="Krokhin O.V."/>
            <person name="Fristensky B."/>
            <person name="Levin D.B."/>
            <person name="Sparling R."/>
        </authorList>
    </citation>
    <scope>NUCLEOTIDE SEQUENCE [LARGE SCALE GENOMIC DNA]</scope>
    <source>
        <strain evidence="2 3">WC1</strain>
    </source>
</reference>
<evidence type="ECO:0000259" key="1">
    <source>
        <dbReference type="PROSITE" id="PS51910"/>
    </source>
</evidence>
<gene>
    <name evidence="2" type="ORF">TthWC1_1811</name>
</gene>
<dbReference type="GO" id="GO:0016787">
    <property type="term" value="F:hydrolase activity"/>
    <property type="evidence" value="ECO:0007669"/>
    <property type="project" value="UniProtKB-KW"/>
</dbReference>
<dbReference type="PANTHER" id="PTHR46066:SF2">
    <property type="entry name" value="CHITINASE DOMAIN-CONTAINING PROTEIN 1"/>
    <property type="match status" value="1"/>
</dbReference>
<dbReference type="PANTHER" id="PTHR46066">
    <property type="entry name" value="CHITINASE DOMAIN-CONTAINING PROTEIN 1 FAMILY MEMBER"/>
    <property type="match status" value="1"/>
</dbReference>
<dbReference type="AlphaFoldDB" id="M8DF39"/>
<dbReference type="SMART" id="SM00636">
    <property type="entry name" value="Glyco_18"/>
    <property type="match status" value="1"/>
</dbReference>
<protein>
    <submittedName>
        <fullName evidence="2">Putative glycosyl hydrolase</fullName>
    </submittedName>
</protein>